<keyword evidence="2" id="KW-0732">Signal</keyword>
<dbReference type="EMBL" id="JBBXJM010000004">
    <property type="protein sequence ID" value="KAL1408872.1"/>
    <property type="molecule type" value="Genomic_DNA"/>
</dbReference>
<sequence length="646" mass="67731">MIRALWLLAALAPINALTLYTPTSTVTVITITPTQAATGVQPAWTGHAAYDPTVLIPPAPPSPPVTKVDVAIPANPVGAGFRLSIPQQGNFLGFSIELSVATAVMGKNAGKLEPAFLNYMVNLKNRARAGPIIRVGGNTQDSSSMVLQPFADGDAVDKIKQGPKVTSTPIVSYSLDLLYMMANVTSLVGTDWFFGLPFNESTIKTHDAALVAKTAENVLGSKLRALSLGNEPDLYAGHQERNADYNLQAYLGEFSEVRNDVIKAMTRSDLLAGPSVCCSVEGFDIADVLGSGWLTTNAPYLSYVTIQRYPFNNCGVNGKVVDPQVIFSDYLSHTGPMGLTAMYLDASNAAQAVGKPIIMQEMNTASCGDFPGVSDSFGAALWMTDWTLQLAWANFSAALMHVGGQNVYYNPFTPPASAKTGNGWTTGSVYYSALVVAEALGSSNTSQVIDLFGSSNTSSLNPAYIIYEGGVAARAVLFNYVSDPSGASDYTAAINIAGSTADHVNVRYLRSHSIAEHNNITWAGQTLGPDFQGDGRLYGTVDTRTVPCSNGVCNVVVPAPSIALVFLTDTALSDSTPVPEAVATFRTTVVGHGSATVDPQALETSNGSKGGIIGTSGKKHNHSGAQRTPAGPLAALAAAVLLASML</sequence>
<dbReference type="InterPro" id="IPR031728">
    <property type="entry name" value="GlcAase_C"/>
</dbReference>
<dbReference type="Gene3D" id="3.20.20.80">
    <property type="entry name" value="Glycosidases"/>
    <property type="match status" value="1"/>
</dbReference>
<evidence type="ECO:0000313" key="4">
    <source>
        <dbReference type="EMBL" id="KAL1408872.1"/>
    </source>
</evidence>
<dbReference type="GeneID" id="95986729"/>
<accession>A0ABR3Q2W4</accession>
<organism evidence="4 5">
    <name type="scientific">Vanrija albida</name>
    <dbReference type="NCBI Taxonomy" id="181172"/>
    <lineage>
        <taxon>Eukaryota</taxon>
        <taxon>Fungi</taxon>
        <taxon>Dikarya</taxon>
        <taxon>Basidiomycota</taxon>
        <taxon>Agaricomycotina</taxon>
        <taxon>Tremellomycetes</taxon>
        <taxon>Trichosporonales</taxon>
        <taxon>Trichosporonaceae</taxon>
        <taxon>Vanrija</taxon>
    </lineage>
</organism>
<feature type="signal peptide" evidence="2">
    <location>
        <begin position="1"/>
        <end position="16"/>
    </location>
</feature>
<feature type="chain" id="PRO_5046774017" description="Beta-glucuronidase C-terminal domain-containing protein" evidence="2">
    <location>
        <begin position="17"/>
        <end position="646"/>
    </location>
</feature>
<evidence type="ECO:0000256" key="1">
    <source>
        <dbReference type="SAM" id="MobiDB-lite"/>
    </source>
</evidence>
<gene>
    <name evidence="4" type="ORF">Q8F55_005686</name>
</gene>
<dbReference type="InterPro" id="IPR017853">
    <property type="entry name" value="GH"/>
</dbReference>
<dbReference type="PANTHER" id="PTHR36183:SF2">
    <property type="entry name" value="BETA-GLUCURONIDASE C-TERMINAL DOMAIN-CONTAINING PROTEIN"/>
    <property type="match status" value="1"/>
</dbReference>
<dbReference type="RefSeq" id="XP_069208816.1">
    <property type="nucleotide sequence ID" value="XM_069354174.1"/>
</dbReference>
<name>A0ABR3Q2W4_9TREE</name>
<feature type="domain" description="Beta-glucuronidase C-terminal" evidence="3">
    <location>
        <begin position="463"/>
        <end position="564"/>
    </location>
</feature>
<reference evidence="4 5" key="1">
    <citation type="submission" date="2023-08" db="EMBL/GenBank/DDBJ databases">
        <title>Annotated Genome Sequence of Vanrija albida AlHP1.</title>
        <authorList>
            <person name="Herzog R."/>
        </authorList>
    </citation>
    <scope>NUCLEOTIDE SEQUENCE [LARGE SCALE GENOMIC DNA]</scope>
    <source>
        <strain evidence="4 5">AlHP1</strain>
    </source>
</reference>
<proteinExistence type="predicted"/>
<dbReference type="InterPro" id="IPR052974">
    <property type="entry name" value="GH79_Enzymes"/>
</dbReference>
<dbReference type="Proteomes" id="UP001565368">
    <property type="component" value="Unassembled WGS sequence"/>
</dbReference>
<keyword evidence="5" id="KW-1185">Reference proteome</keyword>
<evidence type="ECO:0000256" key="2">
    <source>
        <dbReference type="SAM" id="SignalP"/>
    </source>
</evidence>
<feature type="region of interest" description="Disordered" evidence="1">
    <location>
        <begin position="598"/>
        <end position="628"/>
    </location>
</feature>
<evidence type="ECO:0000259" key="3">
    <source>
        <dbReference type="Pfam" id="PF16862"/>
    </source>
</evidence>
<dbReference type="PANTHER" id="PTHR36183">
    <property type="entry name" value="BETA-GLUCURONIDASE"/>
    <property type="match status" value="1"/>
</dbReference>
<protein>
    <recommendedName>
        <fullName evidence="3">Beta-glucuronidase C-terminal domain-containing protein</fullName>
    </recommendedName>
</protein>
<dbReference type="Pfam" id="PF16862">
    <property type="entry name" value="Glyco_hydro_79C"/>
    <property type="match status" value="1"/>
</dbReference>
<dbReference type="SUPFAM" id="SSF51445">
    <property type="entry name" value="(Trans)glycosidases"/>
    <property type="match status" value="1"/>
</dbReference>
<comment type="caution">
    <text evidence="4">The sequence shown here is derived from an EMBL/GenBank/DDBJ whole genome shotgun (WGS) entry which is preliminary data.</text>
</comment>
<evidence type="ECO:0000313" key="5">
    <source>
        <dbReference type="Proteomes" id="UP001565368"/>
    </source>
</evidence>